<dbReference type="EMBL" id="CP157896">
    <property type="protein sequence ID" value="XBT18758.1"/>
    <property type="molecule type" value="Genomic_DNA"/>
</dbReference>
<dbReference type="Gene3D" id="3.40.50.300">
    <property type="entry name" value="P-loop containing nucleotide triphosphate hydrolases"/>
    <property type="match status" value="1"/>
</dbReference>
<feature type="domain" description="G" evidence="1">
    <location>
        <begin position="3"/>
        <end position="113"/>
    </location>
</feature>
<dbReference type="InterPro" id="IPR012675">
    <property type="entry name" value="Beta-grasp_dom_sf"/>
</dbReference>
<sequence>MLKIGIVGLPNVGKSLLFNKLTKNNILSKNYFFSTIKENINFLKIYNKELILLKKIINPKKINYKSIKIIDFAGLIKNASKGKGLGINILNKIQKLDLIIHVIKIFNKKNILNYYNNNVYNNINIIKHELILKDIIYLEKKNNNKYIKYLNILNKYTYLNKFYNKNKKKLNGLITNIPMIYLFNINKNKKNNIKKILLKIKYDIDTPNIGIFFLDIKYNNNRYYKFINYIYKFLNLKYCFTIKNKIITLWLIKNNINVYNFSKKIHTYIYNNYFNSQIIKFKDFIIYKNYNILKKKKLIYFKNKKYLISNKDIIFINYKKN</sequence>
<evidence type="ECO:0000313" key="3">
    <source>
        <dbReference type="EMBL" id="XBT18758.1"/>
    </source>
</evidence>
<dbReference type="GO" id="GO:0005737">
    <property type="term" value="C:cytoplasm"/>
    <property type="evidence" value="ECO:0007669"/>
    <property type="project" value="TreeGrafter"/>
</dbReference>
<protein>
    <submittedName>
        <fullName evidence="3">DUF933 domain-containing protein</fullName>
    </submittedName>
</protein>
<evidence type="ECO:0000259" key="2">
    <source>
        <dbReference type="Pfam" id="PF06071"/>
    </source>
</evidence>
<feature type="domain" description="YchF C-terminal" evidence="2">
    <location>
        <begin position="237"/>
        <end position="317"/>
    </location>
</feature>
<dbReference type="Gene3D" id="3.10.20.30">
    <property type="match status" value="1"/>
</dbReference>
<dbReference type="PANTHER" id="PTHR23305">
    <property type="entry name" value="OBG GTPASE FAMILY"/>
    <property type="match status" value="1"/>
</dbReference>
<dbReference type="InterPro" id="IPR027417">
    <property type="entry name" value="P-loop_NTPase"/>
</dbReference>
<dbReference type="SUPFAM" id="SSF81271">
    <property type="entry name" value="TGS-like"/>
    <property type="match status" value="1"/>
</dbReference>
<dbReference type="Pfam" id="PF06071">
    <property type="entry name" value="YchF-GTPase_C"/>
    <property type="match status" value="1"/>
</dbReference>
<accession>A0AAU7QSC4</accession>
<dbReference type="InterPro" id="IPR012676">
    <property type="entry name" value="TGS-like"/>
</dbReference>
<dbReference type="InterPro" id="IPR013029">
    <property type="entry name" value="YchF_C"/>
</dbReference>
<dbReference type="InterPro" id="IPR006073">
    <property type="entry name" value="GTP-bd"/>
</dbReference>
<dbReference type="SUPFAM" id="SSF52540">
    <property type="entry name" value="P-loop containing nucleoside triphosphate hydrolases"/>
    <property type="match status" value="1"/>
</dbReference>
<dbReference type="Pfam" id="PF01926">
    <property type="entry name" value="MMR_HSR1"/>
    <property type="match status" value="1"/>
</dbReference>
<dbReference type="PRINTS" id="PR00326">
    <property type="entry name" value="GTP1OBG"/>
</dbReference>
<dbReference type="GO" id="GO:0016887">
    <property type="term" value="F:ATP hydrolysis activity"/>
    <property type="evidence" value="ECO:0007669"/>
    <property type="project" value="TreeGrafter"/>
</dbReference>
<gene>
    <name evidence="3" type="ORF">ABNO60_00395</name>
</gene>
<dbReference type="AlphaFoldDB" id="A0AAU7QSC4"/>
<organism evidence="3">
    <name type="scientific">Candidatus Shikimatogenerans sp. Tcar</name>
    <dbReference type="NCBI Taxonomy" id="3158565"/>
    <lineage>
        <taxon>Bacteria</taxon>
        <taxon>Pseudomonadati</taxon>
        <taxon>Bacteroidota</taxon>
        <taxon>Flavobacteriia</taxon>
        <taxon>Flavobacteriales</taxon>
        <taxon>Candidatus Shikimatogenerans</taxon>
    </lineage>
</organism>
<dbReference type="GO" id="GO:0005525">
    <property type="term" value="F:GTP binding"/>
    <property type="evidence" value="ECO:0007669"/>
    <property type="project" value="InterPro"/>
</dbReference>
<reference evidence="3" key="1">
    <citation type="submission" date="2024-06" db="EMBL/GenBank/DDBJ databases">
        <title>Diversity, functionality, and evolutionary history of bacterial symbionts in false click beetles (Coleoptera, Throscidae).</title>
        <authorList>
            <person name="Wierz J.C."/>
            <person name="Malm H."/>
            <person name="Kaltenpoth M."/>
            <person name="Engl T."/>
        </authorList>
    </citation>
    <scope>NUCLEOTIDE SEQUENCE</scope>
    <source>
        <strain evidence="3">Tcar</strain>
    </source>
</reference>
<proteinExistence type="predicted"/>
<name>A0AAU7QSC4_9FLAO</name>
<evidence type="ECO:0000259" key="1">
    <source>
        <dbReference type="Pfam" id="PF01926"/>
    </source>
</evidence>
<dbReference type="PANTHER" id="PTHR23305:SF18">
    <property type="entry name" value="OBG-TYPE G DOMAIN-CONTAINING PROTEIN"/>
    <property type="match status" value="1"/>
</dbReference>